<feature type="region of interest" description="Disordered" evidence="1">
    <location>
        <begin position="1"/>
        <end position="24"/>
    </location>
</feature>
<evidence type="ECO:0000313" key="3">
    <source>
        <dbReference type="EMBL" id="CAG8809190.1"/>
    </source>
</evidence>
<keyword evidence="2" id="KW-1133">Transmembrane helix</keyword>
<keyword evidence="4" id="KW-1185">Reference proteome</keyword>
<reference evidence="3" key="1">
    <citation type="submission" date="2021-06" db="EMBL/GenBank/DDBJ databases">
        <authorList>
            <person name="Kallberg Y."/>
            <person name="Tangrot J."/>
            <person name="Rosling A."/>
        </authorList>
    </citation>
    <scope>NUCLEOTIDE SEQUENCE</scope>
    <source>
        <strain evidence="3">FL966</strain>
    </source>
</reference>
<protein>
    <submittedName>
        <fullName evidence="3">25044_t:CDS:1</fullName>
    </submittedName>
</protein>
<dbReference type="AlphaFoldDB" id="A0A9N9K3W3"/>
<feature type="transmembrane region" description="Helical" evidence="2">
    <location>
        <begin position="64"/>
        <end position="88"/>
    </location>
</feature>
<dbReference type="OrthoDB" id="5547497at2759"/>
<evidence type="ECO:0000256" key="2">
    <source>
        <dbReference type="SAM" id="Phobius"/>
    </source>
</evidence>
<feature type="transmembrane region" description="Helical" evidence="2">
    <location>
        <begin position="30"/>
        <end position="52"/>
    </location>
</feature>
<gene>
    <name evidence="3" type="ORF">CPELLU_LOCUS18454</name>
</gene>
<dbReference type="Proteomes" id="UP000789759">
    <property type="component" value="Unassembled WGS sequence"/>
</dbReference>
<sequence length="90" mass="10344">MVSPDEKSDEKPFLPPPATSTSAYSHPKQYTTLVIFLVVAFYWIVSLAVVFLNKFILSTSEYRFPYPLFVTWFQLLIALIVLLIWGTLGR</sequence>
<evidence type="ECO:0000313" key="4">
    <source>
        <dbReference type="Proteomes" id="UP000789759"/>
    </source>
</evidence>
<proteinExistence type="predicted"/>
<keyword evidence="2" id="KW-0812">Transmembrane</keyword>
<name>A0A9N9K3W3_9GLOM</name>
<dbReference type="EMBL" id="CAJVQA010036922">
    <property type="protein sequence ID" value="CAG8809190.1"/>
    <property type="molecule type" value="Genomic_DNA"/>
</dbReference>
<organism evidence="3 4">
    <name type="scientific">Cetraspora pellucida</name>
    <dbReference type="NCBI Taxonomy" id="1433469"/>
    <lineage>
        <taxon>Eukaryota</taxon>
        <taxon>Fungi</taxon>
        <taxon>Fungi incertae sedis</taxon>
        <taxon>Mucoromycota</taxon>
        <taxon>Glomeromycotina</taxon>
        <taxon>Glomeromycetes</taxon>
        <taxon>Diversisporales</taxon>
        <taxon>Gigasporaceae</taxon>
        <taxon>Cetraspora</taxon>
    </lineage>
</organism>
<feature type="non-terminal residue" evidence="3">
    <location>
        <position position="90"/>
    </location>
</feature>
<feature type="compositionally biased region" description="Basic and acidic residues" evidence="1">
    <location>
        <begin position="1"/>
        <end position="12"/>
    </location>
</feature>
<keyword evidence="2" id="KW-0472">Membrane</keyword>
<accession>A0A9N9K3W3</accession>
<comment type="caution">
    <text evidence="3">The sequence shown here is derived from an EMBL/GenBank/DDBJ whole genome shotgun (WGS) entry which is preliminary data.</text>
</comment>
<evidence type="ECO:0000256" key="1">
    <source>
        <dbReference type="SAM" id="MobiDB-lite"/>
    </source>
</evidence>